<dbReference type="SMART" id="SM00343">
    <property type="entry name" value="ZnF_C2HC"/>
    <property type="match status" value="2"/>
</dbReference>
<organism evidence="13 14">
    <name type="scientific">Tanacetum coccineum</name>
    <dbReference type="NCBI Taxonomy" id="301880"/>
    <lineage>
        <taxon>Eukaryota</taxon>
        <taxon>Viridiplantae</taxon>
        <taxon>Streptophyta</taxon>
        <taxon>Embryophyta</taxon>
        <taxon>Tracheophyta</taxon>
        <taxon>Spermatophyta</taxon>
        <taxon>Magnoliopsida</taxon>
        <taxon>eudicotyledons</taxon>
        <taxon>Gunneridae</taxon>
        <taxon>Pentapetalae</taxon>
        <taxon>asterids</taxon>
        <taxon>campanulids</taxon>
        <taxon>Asterales</taxon>
        <taxon>Asteraceae</taxon>
        <taxon>Asteroideae</taxon>
        <taxon>Anthemideae</taxon>
        <taxon>Anthemidinae</taxon>
        <taxon>Tanacetum</taxon>
    </lineage>
</organism>
<dbReference type="Gene3D" id="3.30.420.10">
    <property type="entry name" value="Ribonuclease H-like superfamily/Ribonuclease H"/>
    <property type="match status" value="1"/>
</dbReference>
<evidence type="ECO:0000256" key="3">
    <source>
        <dbReference type="ARBA" id="ARBA00022695"/>
    </source>
</evidence>
<dbReference type="PROSITE" id="PS50158">
    <property type="entry name" value="ZF_CCHC"/>
    <property type="match status" value="1"/>
</dbReference>
<gene>
    <name evidence="13" type="ORF">Tco_0989091</name>
</gene>
<feature type="domain" description="Integrase catalytic" evidence="12">
    <location>
        <begin position="735"/>
        <end position="914"/>
    </location>
</feature>
<dbReference type="SUPFAM" id="SSF53098">
    <property type="entry name" value="Ribonuclease H-like"/>
    <property type="match status" value="1"/>
</dbReference>
<keyword evidence="6" id="KW-0378">Hydrolase</keyword>
<evidence type="ECO:0000256" key="1">
    <source>
        <dbReference type="ARBA" id="ARBA00022670"/>
    </source>
</evidence>
<keyword evidence="2" id="KW-0808">Transferase</keyword>
<dbReference type="Gene3D" id="3.10.10.10">
    <property type="entry name" value="HIV Type 1 Reverse Transcriptase, subunit A, domain 1"/>
    <property type="match status" value="2"/>
</dbReference>
<keyword evidence="9" id="KW-0862">Zinc</keyword>
<dbReference type="InterPro" id="IPR012337">
    <property type="entry name" value="RNaseH-like_sf"/>
</dbReference>
<keyword evidence="9" id="KW-0479">Metal-binding</keyword>
<dbReference type="Gene3D" id="2.40.70.10">
    <property type="entry name" value="Acid Proteases"/>
    <property type="match status" value="1"/>
</dbReference>
<dbReference type="InterPro" id="IPR043502">
    <property type="entry name" value="DNA/RNA_pol_sf"/>
</dbReference>
<evidence type="ECO:0000313" key="14">
    <source>
        <dbReference type="Proteomes" id="UP001151760"/>
    </source>
</evidence>
<dbReference type="InterPro" id="IPR021109">
    <property type="entry name" value="Peptidase_aspartic_dom_sf"/>
</dbReference>
<dbReference type="Pfam" id="PF08284">
    <property type="entry name" value="RVP_2"/>
    <property type="match status" value="1"/>
</dbReference>
<dbReference type="InterPro" id="IPR056924">
    <property type="entry name" value="SH3_Tf2-1"/>
</dbReference>
<dbReference type="InterPro" id="IPR036397">
    <property type="entry name" value="RNaseH_sf"/>
</dbReference>
<evidence type="ECO:0000256" key="2">
    <source>
        <dbReference type="ARBA" id="ARBA00022679"/>
    </source>
</evidence>
<keyword evidence="1" id="KW-0645">Protease</keyword>
<feature type="domain" description="CCHC-type" evidence="11">
    <location>
        <begin position="220"/>
        <end position="234"/>
    </location>
</feature>
<keyword evidence="14" id="KW-1185">Reference proteome</keyword>
<evidence type="ECO:0000259" key="11">
    <source>
        <dbReference type="PROSITE" id="PS50158"/>
    </source>
</evidence>
<keyword evidence="8" id="KW-0511">Multifunctional enzyme</keyword>
<dbReference type="Pfam" id="PF24626">
    <property type="entry name" value="SH3_Tf2-1"/>
    <property type="match status" value="1"/>
</dbReference>
<dbReference type="Pfam" id="PF17919">
    <property type="entry name" value="RT_RNaseH_2"/>
    <property type="match status" value="1"/>
</dbReference>
<dbReference type="Pfam" id="PF00098">
    <property type="entry name" value="zf-CCHC"/>
    <property type="match status" value="1"/>
</dbReference>
<evidence type="ECO:0000256" key="10">
    <source>
        <dbReference type="SAM" id="MobiDB-lite"/>
    </source>
</evidence>
<sequence>MGTPTQVCVWSCPNFSAPTGRPFRSVEGINGNVEGANRGAPDFSTVIAQQLQNLLPAMLAQSGGGEGGGDAKLESELWNHAMVGAGHAAYTDRFHELARLVTHMVTPKSRMIERYVYGLAPQICGMVAATEPKTMQKVMQIFGALTDEAMRNRSIKKVEKRGNVGETSKDKNGRDDNKRTRTRNVFDTTVNPIGRENTSTWSKCTTCNSYHAPEGPCRTCFNCNRPGHLAKDCRGVPRNVNHVNARNPTVRACYKCGCTDQVRSACPRLNRAQELEGNYPNQVAANNGGQGRGNQGNQARGRAFMLGAEEARQDPNIVTDSGRIVEIDKVIKGCKLEIEGHVFDIDLIPFGHGSFDMIIGMDWLSNYKAEIICHEKVVRIPLPDGKVLRVVGERPKEKARLLMSAKASDKKQEEIVVVRDFPKVFSDDLSGLPPIREIEFRIELIPGAMPVAKSPYRLAPSEMEELSGQLKELQDKGFIRPSSSPWGAPILFVKKKDGSFRMCIDYRELNKLTIDLRSGYHQLRVHEDDIPKTAFRTRYGHFEFTVMPFGLTNAPAIFMDLMNRVCRPYLDKFMIVFIDDILIYSKTQEEHVEHLRLVLELLKKEKLYAKFSKCEFWLREVQFLRHVINGLAGYYRRFIENFSKIAKSLTILTQKSKTFNWGEEQELAFQTLKDKLCNAPVLALPDGPEDFVVYCDAFGIGLGCVLMQRVGFYDCEIRYHPGKANVVADALSRKEKVKPKRVRAMNMILPTLIMDEAYKSKYSIHPGADKMYYDLRDRPSGPAIAKPDIPVWKWEGLDMDYKMERLARLYLNKIVARHGVPISIISDRDSRFTSRFWQSMQEALGTRLDMSTAYHPQTDGQSERTIQTLEDMLRACVLDLEELDVLFRLVEFSFNYSFSSSVRCAPFEALYGRKCRSPIMWAEVEEGQLIGPELVQETTEKISQIKDRLKVARDRQKSYADKRRKPLEFSVGDYVLLKVSPWKGVVRFGKKGKLAPRFVGLFEVVEIVCPVAYRLDLLEELSGVHDMFDVSNHKKCLADSTLKVPLDEIRVDAKLNFVEEPVEILEREFKKLKHSRIAIVKVRWNSKRGPEFTWEREDQMKLKYPHLFSDVSS</sequence>
<dbReference type="PANTHER" id="PTHR37984:SF5">
    <property type="entry name" value="PROTEIN NYNRIN-LIKE"/>
    <property type="match status" value="1"/>
</dbReference>
<name>A0ABQ5EU26_9ASTR</name>
<reference evidence="13" key="2">
    <citation type="submission" date="2022-01" db="EMBL/GenBank/DDBJ databases">
        <authorList>
            <person name="Yamashiro T."/>
            <person name="Shiraishi A."/>
            <person name="Satake H."/>
            <person name="Nakayama K."/>
        </authorList>
    </citation>
    <scope>NUCLEOTIDE SEQUENCE</scope>
</reference>
<evidence type="ECO:0000256" key="6">
    <source>
        <dbReference type="ARBA" id="ARBA00022759"/>
    </source>
</evidence>
<feature type="region of interest" description="Disordered" evidence="10">
    <location>
        <begin position="157"/>
        <end position="183"/>
    </location>
</feature>
<evidence type="ECO:0000259" key="12">
    <source>
        <dbReference type="PROSITE" id="PS50994"/>
    </source>
</evidence>
<evidence type="ECO:0000256" key="9">
    <source>
        <dbReference type="PROSITE-ProRule" id="PRU00047"/>
    </source>
</evidence>
<dbReference type="Pfam" id="PF00078">
    <property type="entry name" value="RVT_1"/>
    <property type="match status" value="1"/>
</dbReference>
<dbReference type="Gene3D" id="3.30.70.270">
    <property type="match status" value="2"/>
</dbReference>
<feature type="compositionally biased region" description="Basic and acidic residues" evidence="10">
    <location>
        <begin position="157"/>
        <end position="179"/>
    </location>
</feature>
<evidence type="ECO:0000256" key="8">
    <source>
        <dbReference type="ARBA" id="ARBA00023268"/>
    </source>
</evidence>
<evidence type="ECO:0000256" key="5">
    <source>
        <dbReference type="ARBA" id="ARBA00022750"/>
    </source>
</evidence>
<dbReference type="Gene3D" id="4.10.60.10">
    <property type="entry name" value="Zinc finger, CCHC-type"/>
    <property type="match status" value="1"/>
</dbReference>
<dbReference type="Proteomes" id="UP001151760">
    <property type="component" value="Unassembled WGS sequence"/>
</dbReference>
<dbReference type="CDD" id="cd01647">
    <property type="entry name" value="RT_LTR"/>
    <property type="match status" value="1"/>
</dbReference>
<evidence type="ECO:0000256" key="4">
    <source>
        <dbReference type="ARBA" id="ARBA00022722"/>
    </source>
</evidence>
<dbReference type="InterPro" id="IPR050951">
    <property type="entry name" value="Retrovirus_Pol_polyprotein"/>
</dbReference>
<dbReference type="SUPFAM" id="SSF57756">
    <property type="entry name" value="Retrovirus zinc finger-like domains"/>
    <property type="match status" value="1"/>
</dbReference>
<dbReference type="InterPro" id="IPR036875">
    <property type="entry name" value="Znf_CCHC_sf"/>
</dbReference>
<keyword evidence="3" id="KW-0548">Nucleotidyltransferase</keyword>
<dbReference type="InterPro" id="IPR043128">
    <property type="entry name" value="Rev_trsase/Diguanyl_cyclase"/>
</dbReference>
<accession>A0ABQ5EU26</accession>
<dbReference type="InterPro" id="IPR000477">
    <property type="entry name" value="RT_dom"/>
</dbReference>
<proteinExistence type="predicted"/>
<keyword evidence="6" id="KW-0255">Endonuclease</keyword>
<protein>
    <submittedName>
        <fullName evidence="13">Reverse transcriptase domain-containing protein</fullName>
    </submittedName>
</protein>
<dbReference type="PROSITE" id="PS50994">
    <property type="entry name" value="INTEGRASE"/>
    <property type="match status" value="1"/>
</dbReference>
<dbReference type="EMBL" id="BQNB010016639">
    <property type="protein sequence ID" value="GJT54037.1"/>
    <property type="molecule type" value="Genomic_DNA"/>
</dbReference>
<reference evidence="13" key="1">
    <citation type="journal article" date="2022" name="Int. J. Mol. Sci.">
        <title>Draft Genome of Tanacetum Coccineum: Genomic Comparison of Closely Related Tanacetum-Family Plants.</title>
        <authorList>
            <person name="Yamashiro T."/>
            <person name="Shiraishi A."/>
            <person name="Nakayama K."/>
            <person name="Satake H."/>
        </authorList>
    </citation>
    <scope>NUCLEOTIDE SEQUENCE</scope>
</reference>
<evidence type="ECO:0000313" key="13">
    <source>
        <dbReference type="EMBL" id="GJT54037.1"/>
    </source>
</evidence>
<keyword evidence="7" id="KW-0238">DNA-binding</keyword>
<dbReference type="PANTHER" id="PTHR37984">
    <property type="entry name" value="PROTEIN CBG26694"/>
    <property type="match status" value="1"/>
</dbReference>
<keyword evidence="9" id="KW-0863">Zinc-finger</keyword>
<dbReference type="InterPro" id="IPR001584">
    <property type="entry name" value="Integrase_cat-core"/>
</dbReference>
<keyword evidence="13" id="KW-0695">RNA-directed DNA polymerase</keyword>
<dbReference type="InterPro" id="IPR041577">
    <property type="entry name" value="RT_RNaseH_2"/>
</dbReference>
<dbReference type="GO" id="GO:0003964">
    <property type="term" value="F:RNA-directed DNA polymerase activity"/>
    <property type="evidence" value="ECO:0007669"/>
    <property type="project" value="UniProtKB-KW"/>
</dbReference>
<keyword evidence="4" id="KW-0540">Nuclease</keyword>
<dbReference type="InterPro" id="IPR001878">
    <property type="entry name" value="Znf_CCHC"/>
</dbReference>
<comment type="caution">
    <text evidence="13">The sequence shown here is derived from an EMBL/GenBank/DDBJ whole genome shotgun (WGS) entry which is preliminary data.</text>
</comment>
<keyword evidence="5" id="KW-0064">Aspartyl protease</keyword>
<dbReference type="SUPFAM" id="SSF56672">
    <property type="entry name" value="DNA/RNA polymerases"/>
    <property type="match status" value="1"/>
</dbReference>
<evidence type="ECO:0000256" key="7">
    <source>
        <dbReference type="ARBA" id="ARBA00023125"/>
    </source>
</evidence>